<protein>
    <recommendedName>
        <fullName evidence="1">Integrator complex subunit 5 C-terminal domain-containing protein</fullName>
    </recommendedName>
</protein>
<dbReference type="PANTHER" id="PTHR31697:SF2">
    <property type="entry name" value="INTEGRATOR COMPLEX SUBUNIT 5"/>
    <property type="match status" value="1"/>
</dbReference>
<dbReference type="GO" id="GO:0034472">
    <property type="term" value="P:snRNA 3'-end processing"/>
    <property type="evidence" value="ECO:0007669"/>
    <property type="project" value="TreeGrafter"/>
</dbReference>
<dbReference type="EMBL" id="HACG01031730">
    <property type="protein sequence ID" value="CEK78595.1"/>
    <property type="molecule type" value="Transcribed_RNA"/>
</dbReference>
<evidence type="ECO:0000259" key="1">
    <source>
        <dbReference type="Pfam" id="PF14838"/>
    </source>
</evidence>
<evidence type="ECO:0000313" key="2">
    <source>
        <dbReference type="EMBL" id="CEK78595.1"/>
    </source>
</evidence>
<proteinExistence type="predicted"/>
<organism evidence="2">
    <name type="scientific">Arion vulgaris</name>
    <dbReference type="NCBI Taxonomy" id="1028688"/>
    <lineage>
        <taxon>Eukaryota</taxon>
        <taxon>Metazoa</taxon>
        <taxon>Spiralia</taxon>
        <taxon>Lophotrochozoa</taxon>
        <taxon>Mollusca</taxon>
        <taxon>Gastropoda</taxon>
        <taxon>Heterobranchia</taxon>
        <taxon>Euthyneura</taxon>
        <taxon>Panpulmonata</taxon>
        <taxon>Eupulmonata</taxon>
        <taxon>Stylommatophora</taxon>
        <taxon>Helicina</taxon>
        <taxon>Arionoidea</taxon>
        <taxon>Arionidae</taxon>
        <taxon>Arion</taxon>
    </lineage>
</organism>
<gene>
    <name evidence="2" type="primary">ORF110956</name>
</gene>
<dbReference type="Pfam" id="PF14838">
    <property type="entry name" value="INTS5_C"/>
    <property type="match status" value="1"/>
</dbReference>
<dbReference type="PANTHER" id="PTHR31697">
    <property type="entry name" value="INTEGRATOR COMPLEX SUBUNIT 5"/>
    <property type="match status" value="1"/>
</dbReference>
<dbReference type="AlphaFoldDB" id="A0A0B7AFA4"/>
<sequence length="404" mass="45693">MAGVPPDLSTSLLTRLCGVISLSFFASLHKRVLDTVLESTTKSNRMTQLCISCIEQLSGLPFTRSLLIHYLVEGAIQEDHCHLFGGRWSQIPFLSSSFSSSTSTSSSVADTVSLLEENKQQSLSIALPRFHSSVYHGGVILQTAKLQSWGKLLPKELITKNRLTFVETLWLCSREMKDATTLPVPTDSAQKSEERMEVDRPAYSRSLGTRNISESSARTLGCIIVDNLTMDSLYNDVHWLDPDFRKVTTERDTLVWKRLEVLPLLWDVIQEFSSSCVFLYYLSPVLRSLMAVTMNHMEVSRETRMKNCPKYHEAAVKLVYCLAQGSMIPPPLSNIAELFPFVSPYEGYLLLLALWRYIKDNPPSEFEAEVKNRTCDSSHMFVVNSIIHANIDHMGHLCPRIFNM</sequence>
<reference evidence="2" key="1">
    <citation type="submission" date="2014-12" db="EMBL/GenBank/DDBJ databases">
        <title>Insight into the proteome of Arion vulgaris.</title>
        <authorList>
            <person name="Aradska J."/>
            <person name="Bulat T."/>
            <person name="Smidak R."/>
            <person name="Sarate P."/>
            <person name="Gangsoo J."/>
            <person name="Sialana F."/>
            <person name="Bilban M."/>
            <person name="Lubec G."/>
        </authorList>
    </citation>
    <scope>NUCLEOTIDE SEQUENCE</scope>
    <source>
        <tissue evidence="2">Skin</tissue>
    </source>
</reference>
<dbReference type="InterPro" id="IPR029444">
    <property type="entry name" value="INTS5_C"/>
</dbReference>
<accession>A0A0B7AFA4</accession>
<feature type="domain" description="Integrator complex subunit 5 C-terminal" evidence="1">
    <location>
        <begin position="7"/>
        <end position="365"/>
    </location>
</feature>
<dbReference type="InterPro" id="IPR040316">
    <property type="entry name" value="INTS5"/>
</dbReference>
<dbReference type="GO" id="GO:0032039">
    <property type="term" value="C:integrator complex"/>
    <property type="evidence" value="ECO:0007669"/>
    <property type="project" value="InterPro"/>
</dbReference>
<name>A0A0B7AFA4_9EUPU</name>